<accession>A0A0C9T3B9</accession>
<feature type="region of interest" description="Disordered" evidence="1">
    <location>
        <begin position="129"/>
        <end position="224"/>
    </location>
</feature>
<keyword evidence="3" id="KW-1185">Reference proteome</keyword>
<dbReference type="EMBL" id="KN832574">
    <property type="protein sequence ID" value="KII83744.1"/>
    <property type="molecule type" value="Genomic_DNA"/>
</dbReference>
<gene>
    <name evidence="2" type="ORF">PLICRDRAFT_702326</name>
</gene>
<feature type="compositionally biased region" description="Polar residues" evidence="1">
    <location>
        <begin position="206"/>
        <end position="218"/>
    </location>
</feature>
<reference evidence="2 3" key="1">
    <citation type="submission" date="2014-06" db="EMBL/GenBank/DDBJ databases">
        <title>Evolutionary Origins and Diversification of the Mycorrhizal Mutualists.</title>
        <authorList>
            <consortium name="DOE Joint Genome Institute"/>
            <consortium name="Mycorrhizal Genomics Consortium"/>
            <person name="Kohler A."/>
            <person name="Kuo A."/>
            <person name="Nagy L.G."/>
            <person name="Floudas D."/>
            <person name="Copeland A."/>
            <person name="Barry K.W."/>
            <person name="Cichocki N."/>
            <person name="Veneault-Fourrey C."/>
            <person name="LaButti K."/>
            <person name="Lindquist E.A."/>
            <person name="Lipzen A."/>
            <person name="Lundell T."/>
            <person name="Morin E."/>
            <person name="Murat C."/>
            <person name="Riley R."/>
            <person name="Ohm R."/>
            <person name="Sun H."/>
            <person name="Tunlid A."/>
            <person name="Henrissat B."/>
            <person name="Grigoriev I.V."/>
            <person name="Hibbett D.S."/>
            <person name="Martin F."/>
        </authorList>
    </citation>
    <scope>NUCLEOTIDE SEQUENCE [LARGE SCALE GENOMIC DNA]</scope>
    <source>
        <strain evidence="2 3">FD-325 SS-3</strain>
    </source>
</reference>
<name>A0A0C9T3B9_PLICR</name>
<dbReference type="AlphaFoldDB" id="A0A0C9T3B9"/>
<organism evidence="2 3">
    <name type="scientific">Plicaturopsis crispa FD-325 SS-3</name>
    <dbReference type="NCBI Taxonomy" id="944288"/>
    <lineage>
        <taxon>Eukaryota</taxon>
        <taxon>Fungi</taxon>
        <taxon>Dikarya</taxon>
        <taxon>Basidiomycota</taxon>
        <taxon>Agaricomycotina</taxon>
        <taxon>Agaricomycetes</taxon>
        <taxon>Agaricomycetidae</taxon>
        <taxon>Amylocorticiales</taxon>
        <taxon>Amylocorticiaceae</taxon>
        <taxon>Plicatura</taxon>
        <taxon>Plicaturopsis crispa</taxon>
    </lineage>
</organism>
<dbReference type="HOGENOM" id="CLU_1332420_0_0_1"/>
<evidence type="ECO:0000313" key="2">
    <source>
        <dbReference type="EMBL" id="KII83744.1"/>
    </source>
</evidence>
<evidence type="ECO:0000256" key="1">
    <source>
        <dbReference type="SAM" id="MobiDB-lite"/>
    </source>
</evidence>
<feature type="compositionally biased region" description="Basic and acidic residues" evidence="1">
    <location>
        <begin position="184"/>
        <end position="200"/>
    </location>
</feature>
<sequence>MPYMMTLYGGYILTPKQISQYARLNWPDDIDAGARYHNLTLMKEEGCMTEYVRWPRPGQNTRFIIVGRVRVTYDPKETPWRYHPFQETDGCKEMKKRLFEKHEDKLPWLKDIKFETIPDPRMHVTKMFERREEARRKQSQPPSQADGLSEQPAHKAATSAPPLLVTEQLERTDTKGGRRSQRVSRADGSEQDDNDQRPSAEDQYTDDGSSTPRPSTQRDLPLPA</sequence>
<evidence type="ECO:0000313" key="3">
    <source>
        <dbReference type="Proteomes" id="UP000053263"/>
    </source>
</evidence>
<dbReference type="Proteomes" id="UP000053263">
    <property type="component" value="Unassembled WGS sequence"/>
</dbReference>
<proteinExistence type="predicted"/>
<protein>
    <submittedName>
        <fullName evidence="2">Uncharacterized protein</fullName>
    </submittedName>
</protein>